<proteinExistence type="inferred from homology"/>
<dbReference type="Pfam" id="PF01678">
    <property type="entry name" value="DAP_epimerase"/>
    <property type="match status" value="2"/>
</dbReference>
<dbReference type="UniPathway" id="UPA00034">
    <property type="reaction ID" value="UER00025"/>
</dbReference>
<dbReference type="EC" id="5.1.1.7" evidence="3 9"/>
<dbReference type="HAMAP" id="MF_00197">
    <property type="entry name" value="DAP_epimerase"/>
    <property type="match status" value="1"/>
</dbReference>
<keyword evidence="7 9" id="KW-0413">Isomerase</keyword>
<evidence type="ECO:0000256" key="8">
    <source>
        <dbReference type="ARBA" id="ARBA00051712"/>
    </source>
</evidence>
<feature type="binding site" evidence="9">
    <location>
        <position position="49"/>
    </location>
    <ligand>
        <name>substrate</name>
    </ligand>
</feature>
<evidence type="ECO:0000313" key="12">
    <source>
        <dbReference type="Proteomes" id="UP000036449"/>
    </source>
</evidence>
<comment type="similarity">
    <text evidence="2 9">Belongs to the diaminopimelate epimerase family.</text>
</comment>
<evidence type="ECO:0000256" key="9">
    <source>
        <dbReference type="HAMAP-Rule" id="MF_00197"/>
    </source>
</evidence>
<evidence type="ECO:0000256" key="6">
    <source>
        <dbReference type="ARBA" id="ARBA00023154"/>
    </source>
</evidence>
<evidence type="ECO:0000256" key="3">
    <source>
        <dbReference type="ARBA" id="ARBA00013080"/>
    </source>
</evidence>
<sequence>MSPLAHRRFLKMNGLGNEIVVLDLRGSDVRVQPEEARAIAADPASRFDQMMVLHDPVTPGTDAYVRIYNTDGSEAGACGNGTRCVAWAMLDDPVMARPVRGEHLTLETRPGLLEVVRVSPVDFTVDMGAPRLKWDEIPLAEPFPDTRRIELQVGPIDDPVLHSPGAVSMGNPHAVFFVERDPETYDLARIGPLLESHPIFPDRANISLAQVIDRSRIRLRVWERGAGLTRACGTAACAALVAAARLRLTGREATVTLPGGDLRIAWGEDDHVRMTGPTELEHEGTFAPSLFGVCAPPGAA</sequence>
<comment type="subunit">
    <text evidence="9">Homodimer.</text>
</comment>
<dbReference type="AlphaFoldDB" id="A0A0J6VWP0"/>
<evidence type="ECO:0000313" key="11">
    <source>
        <dbReference type="EMBL" id="KMO43721.1"/>
    </source>
</evidence>
<feature type="binding site" evidence="9">
    <location>
        <position position="17"/>
    </location>
    <ligand>
        <name>substrate</name>
    </ligand>
</feature>
<feature type="binding site" evidence="9">
    <location>
        <position position="205"/>
    </location>
    <ligand>
        <name>substrate</name>
    </ligand>
</feature>
<feature type="active site" description="Proton acceptor" evidence="9">
    <location>
        <position position="232"/>
    </location>
</feature>
<feature type="site" description="Could be important to modulate the pK values of the two catalytic cysteine residues" evidence="9">
    <location>
        <position position="173"/>
    </location>
</feature>
<dbReference type="PROSITE" id="PS01326">
    <property type="entry name" value="DAP_EPIMERASE"/>
    <property type="match status" value="1"/>
</dbReference>
<comment type="caution">
    <text evidence="11">The sequence shown here is derived from an EMBL/GenBank/DDBJ whole genome shotgun (WGS) entry which is preliminary data.</text>
</comment>
<gene>
    <name evidence="9" type="primary">dapF</name>
    <name evidence="11" type="ORF">VQ03_06485</name>
</gene>
<keyword evidence="5 9" id="KW-0028">Amino-acid biosynthesis</keyword>
<keyword evidence="6 9" id="KW-0457">Lysine biosynthesis</keyword>
<feature type="binding site" evidence="9">
    <location>
        <position position="171"/>
    </location>
    <ligand>
        <name>substrate</name>
    </ligand>
</feature>
<evidence type="ECO:0000256" key="10">
    <source>
        <dbReference type="PROSITE-ProRule" id="PRU10125"/>
    </source>
</evidence>
<evidence type="ECO:0000256" key="4">
    <source>
        <dbReference type="ARBA" id="ARBA00022490"/>
    </source>
</evidence>
<dbReference type="OrthoDB" id="9805408at2"/>
<dbReference type="FunFam" id="3.10.310.10:FF:000004">
    <property type="entry name" value="Diaminopimelate epimerase"/>
    <property type="match status" value="1"/>
</dbReference>
<reference evidence="11 12" key="1">
    <citation type="submission" date="2015-03" db="EMBL/GenBank/DDBJ databases">
        <title>Genome sequencing of Methylobacterium tarhaniae DSM 25844.</title>
        <authorList>
            <person name="Chaudhry V."/>
            <person name="Patil P.B."/>
        </authorList>
    </citation>
    <scope>NUCLEOTIDE SEQUENCE [LARGE SCALE GENOMIC DNA]</scope>
    <source>
        <strain evidence="11 12">DSM 25844</strain>
    </source>
</reference>
<feature type="binding site" evidence="9">
    <location>
        <position position="69"/>
    </location>
    <ligand>
        <name>substrate</name>
    </ligand>
</feature>
<evidence type="ECO:0000256" key="1">
    <source>
        <dbReference type="ARBA" id="ARBA00005196"/>
    </source>
</evidence>
<name>A0A0J6VWP0_9HYPH</name>
<keyword evidence="12" id="KW-1185">Reference proteome</keyword>
<dbReference type="GO" id="GO:0008837">
    <property type="term" value="F:diaminopimelate epimerase activity"/>
    <property type="evidence" value="ECO:0007669"/>
    <property type="project" value="UniProtKB-UniRule"/>
</dbReference>
<feature type="binding site" evidence="9">
    <location>
        <begin position="223"/>
        <end position="224"/>
    </location>
    <ligand>
        <name>substrate</name>
    </ligand>
</feature>
<evidence type="ECO:0000256" key="2">
    <source>
        <dbReference type="ARBA" id="ARBA00010219"/>
    </source>
</evidence>
<dbReference type="InterPro" id="IPR018510">
    <property type="entry name" value="DAP_epimerase_AS"/>
</dbReference>
<comment type="pathway">
    <text evidence="1 9">Amino-acid biosynthesis; L-lysine biosynthesis via DAP pathway; DL-2,6-diaminopimelate from LL-2,6-diaminopimelate: step 1/1.</text>
</comment>
<keyword evidence="4 9" id="KW-0963">Cytoplasm</keyword>
<feature type="active site" evidence="10">
    <location>
        <position position="78"/>
    </location>
</feature>
<feature type="binding site" evidence="9">
    <location>
        <begin position="79"/>
        <end position="80"/>
    </location>
    <ligand>
        <name>substrate</name>
    </ligand>
</feature>
<dbReference type="InterPro" id="IPR001653">
    <property type="entry name" value="DAP_epimerase_DapF"/>
</dbReference>
<comment type="subcellular location">
    <subcellularLocation>
        <location evidence="9">Cytoplasm</location>
    </subcellularLocation>
</comment>
<dbReference type="GO" id="GO:0005829">
    <property type="term" value="C:cytosol"/>
    <property type="evidence" value="ECO:0007669"/>
    <property type="project" value="TreeGrafter"/>
</dbReference>
<evidence type="ECO:0000256" key="5">
    <source>
        <dbReference type="ARBA" id="ARBA00022605"/>
    </source>
</evidence>
<dbReference type="Proteomes" id="UP000036449">
    <property type="component" value="Unassembled WGS sequence"/>
</dbReference>
<evidence type="ECO:0000256" key="7">
    <source>
        <dbReference type="ARBA" id="ARBA00023235"/>
    </source>
</evidence>
<comment type="catalytic activity">
    <reaction evidence="8 9">
        <text>(2S,6S)-2,6-diaminopimelate = meso-2,6-diaminopimelate</text>
        <dbReference type="Rhea" id="RHEA:15393"/>
        <dbReference type="ChEBI" id="CHEBI:57609"/>
        <dbReference type="ChEBI" id="CHEBI:57791"/>
        <dbReference type="EC" id="5.1.1.7"/>
    </reaction>
</comment>
<dbReference type="GO" id="GO:0009089">
    <property type="term" value="P:lysine biosynthetic process via diaminopimelate"/>
    <property type="evidence" value="ECO:0007669"/>
    <property type="project" value="UniProtKB-UniRule"/>
</dbReference>
<dbReference type="Gene3D" id="3.10.310.10">
    <property type="entry name" value="Diaminopimelate Epimerase, Chain A, domain 1"/>
    <property type="match status" value="2"/>
</dbReference>
<dbReference type="NCBIfam" id="TIGR00652">
    <property type="entry name" value="DapF"/>
    <property type="match status" value="1"/>
</dbReference>
<dbReference type="SUPFAM" id="SSF54506">
    <property type="entry name" value="Diaminopimelate epimerase-like"/>
    <property type="match status" value="2"/>
</dbReference>
<feature type="active site" description="Proton donor" evidence="9">
    <location>
        <position position="78"/>
    </location>
</feature>
<dbReference type="RefSeq" id="WP_048450057.1">
    <property type="nucleotide sequence ID" value="NZ_JBNNPJ010000001.1"/>
</dbReference>
<dbReference type="EMBL" id="LABZ01000037">
    <property type="protein sequence ID" value="KMO43721.1"/>
    <property type="molecule type" value="Genomic_DNA"/>
</dbReference>
<feature type="binding site" evidence="9">
    <location>
        <begin position="233"/>
        <end position="234"/>
    </location>
    <ligand>
        <name>substrate</name>
    </ligand>
</feature>
<dbReference type="PANTHER" id="PTHR31689:SF0">
    <property type="entry name" value="DIAMINOPIMELATE EPIMERASE"/>
    <property type="match status" value="1"/>
</dbReference>
<accession>A0A0J6VWP0</accession>
<comment type="function">
    <text evidence="9">Catalyzes the stereoinversion of LL-2,6-diaminopimelate (L,L-DAP) to meso-diaminopimelate (meso-DAP), a precursor of L-lysine and an essential component of the bacterial peptidoglycan.</text>
</comment>
<protein>
    <recommendedName>
        <fullName evidence="3 9">Diaminopimelate epimerase</fullName>
        <shortName evidence="9">DAP epimerase</shortName>
        <ecNumber evidence="3 9">5.1.1.7</ecNumber>
    </recommendedName>
    <alternativeName>
        <fullName evidence="9">PLP-independent amino acid racemase</fullName>
    </alternativeName>
</protein>
<organism evidence="11 12">
    <name type="scientific">Methylobacterium tarhaniae</name>
    <dbReference type="NCBI Taxonomy" id="1187852"/>
    <lineage>
        <taxon>Bacteria</taxon>
        <taxon>Pseudomonadati</taxon>
        <taxon>Pseudomonadota</taxon>
        <taxon>Alphaproteobacteria</taxon>
        <taxon>Hyphomicrobiales</taxon>
        <taxon>Methylobacteriaceae</taxon>
        <taxon>Methylobacterium</taxon>
    </lineage>
</organism>
<dbReference type="PATRIC" id="fig|1187852.3.peg.4670"/>
<feature type="site" description="Could be important to modulate the pK values of the two catalytic cysteine residues" evidence="9">
    <location>
        <position position="223"/>
    </location>
</feature>
<dbReference type="PANTHER" id="PTHR31689">
    <property type="entry name" value="DIAMINOPIMELATE EPIMERASE, CHLOROPLASTIC"/>
    <property type="match status" value="1"/>
</dbReference>